<evidence type="ECO:0000313" key="2">
    <source>
        <dbReference type="Proteomes" id="UP000318571"/>
    </source>
</evidence>
<dbReference type="OMA" id="EREVAAX"/>
<feature type="non-terminal residue" evidence="1">
    <location>
        <position position="1"/>
    </location>
</feature>
<organism evidence="1 2">
    <name type="scientific">Tigriopus californicus</name>
    <name type="common">Marine copepod</name>
    <dbReference type="NCBI Taxonomy" id="6832"/>
    <lineage>
        <taxon>Eukaryota</taxon>
        <taxon>Metazoa</taxon>
        <taxon>Ecdysozoa</taxon>
        <taxon>Arthropoda</taxon>
        <taxon>Crustacea</taxon>
        <taxon>Multicrustacea</taxon>
        <taxon>Hexanauplia</taxon>
        <taxon>Copepoda</taxon>
        <taxon>Harpacticoida</taxon>
        <taxon>Harpacticidae</taxon>
        <taxon>Tigriopus</taxon>
    </lineage>
</organism>
<name>A0A553NZ33_TIGCA</name>
<evidence type="ECO:0000313" key="1">
    <source>
        <dbReference type="EMBL" id="TRY70691.1"/>
    </source>
</evidence>
<comment type="caution">
    <text evidence="1">The sequence shown here is derived from an EMBL/GenBank/DDBJ whole genome shotgun (WGS) entry which is preliminary data.</text>
</comment>
<feature type="non-terminal residue" evidence="1">
    <location>
        <position position="227"/>
    </location>
</feature>
<reference evidence="1 2" key="1">
    <citation type="journal article" date="2018" name="Nat. Ecol. Evol.">
        <title>Genomic signatures of mitonuclear coevolution across populations of Tigriopus californicus.</title>
        <authorList>
            <person name="Barreto F.S."/>
            <person name="Watson E.T."/>
            <person name="Lima T.G."/>
            <person name="Willett C.S."/>
            <person name="Edmands S."/>
            <person name="Li W."/>
            <person name="Burton R.S."/>
        </authorList>
    </citation>
    <scope>NUCLEOTIDE SEQUENCE [LARGE SCALE GENOMIC DNA]</scope>
    <source>
        <strain evidence="1 2">San Diego</strain>
    </source>
</reference>
<dbReference type="EMBL" id="VCGU01000009">
    <property type="protein sequence ID" value="TRY70691.1"/>
    <property type="molecule type" value="Genomic_DNA"/>
</dbReference>
<dbReference type="Proteomes" id="UP000318571">
    <property type="component" value="Chromosome 9"/>
</dbReference>
<dbReference type="AlphaFoldDB" id="A0A553NZ33"/>
<proteinExistence type="predicted"/>
<gene>
    <name evidence="1" type="ORF">TCAL_12938</name>
</gene>
<keyword evidence="2" id="KW-1185">Reference proteome</keyword>
<accession>A0A553NZ33</accession>
<sequence>KLKPNSPSSKLSNQSDVNVNEVHLKDCQCSRRISANDDPVVGFGVTTCGMDAFQRGSRQKVISYSYFGDPQIPTQRQYFQGIALNARRIHQLYPGWVMRVYHNLTNKAQLCNLTCHNSNLDFCDIHFNPQFGSLQSILPTIWRFVPLVDDQVSIAMFRDLDSVVSAREESAVQAWIHSKHVFHFMRDHPGHNMEILAGMWGAKVESMRNTLAKVVFQILQDRAARAQ</sequence>
<protein>
    <submittedName>
        <fullName evidence="1">Uncharacterized protein</fullName>
    </submittedName>
</protein>